<dbReference type="Pfam" id="PF08223">
    <property type="entry name" value="PaaX_C"/>
    <property type="match status" value="1"/>
</dbReference>
<gene>
    <name evidence="3" type="ORF">SAMN04487960_10213</name>
</gene>
<dbReference type="AlphaFoldDB" id="A0A1H2S5H5"/>
<dbReference type="PANTHER" id="PTHR30319:SF1">
    <property type="entry name" value="TRANSCRIPTIONAL REPRESSOR PAAX"/>
    <property type="match status" value="1"/>
</dbReference>
<dbReference type="GO" id="GO:0006351">
    <property type="term" value="P:DNA-templated transcription"/>
    <property type="evidence" value="ECO:0007669"/>
    <property type="project" value="TreeGrafter"/>
</dbReference>
<sequence length="277" mass="31719">MTSRNALKPKRLILNFFMAFMQSISVRELIAACALFGIKETTVRVTLARLSAEGLIQACGRGQYELSHQASELASGISKWRTLEQRLKAWDGHWLAVHCAGLGRSDRAALRLRERALAMNGFRELEKDLFIRPNNLNETGKTLRQRLYAQGLEADAPVFEISNLDEARDQRARRLWNGEALTDMYRDTRLRLEEWLSRHKELDIEEAARESFVIGDAAIRKLVFDPLLPDELVDSLERHKFIESVLQFDQAGQAIWLSLYKQVNNPSASNDEQTRAH</sequence>
<dbReference type="InterPro" id="IPR036388">
    <property type="entry name" value="WH-like_DNA-bd_sf"/>
</dbReference>
<evidence type="ECO:0000313" key="4">
    <source>
        <dbReference type="Proteomes" id="UP000199675"/>
    </source>
</evidence>
<reference evidence="3 4" key="1">
    <citation type="submission" date="2016-10" db="EMBL/GenBank/DDBJ databases">
        <authorList>
            <person name="de Groot N.N."/>
        </authorList>
    </citation>
    <scope>NUCLEOTIDE SEQUENCE [LARGE SCALE GENOMIC DNA]</scope>
    <source>
        <strain evidence="3 4">CGMCC 1.7059</strain>
    </source>
</reference>
<accession>A0A1H2S5H5</accession>
<proteinExistence type="predicted"/>
<keyword evidence="4" id="KW-1185">Reference proteome</keyword>
<evidence type="ECO:0000259" key="2">
    <source>
        <dbReference type="Pfam" id="PF08223"/>
    </source>
</evidence>
<name>A0A1H2S5H5_9GAMM</name>
<dbReference type="Proteomes" id="UP000199675">
    <property type="component" value="Unassembled WGS sequence"/>
</dbReference>
<dbReference type="PANTHER" id="PTHR30319">
    <property type="entry name" value="PHENYLACETIC ACID REGULATOR-RELATED TRANSCRIPTIONAL REPRESSOR"/>
    <property type="match status" value="1"/>
</dbReference>
<protein>
    <submittedName>
        <fullName evidence="3">Transcriptional regulator, PaaX family</fullName>
    </submittedName>
</protein>
<feature type="domain" description="Transcriptional repressor PaaX-like C-terminal" evidence="2">
    <location>
        <begin position="176"/>
        <end position="256"/>
    </location>
</feature>
<dbReference type="Gene3D" id="3.30.70.2650">
    <property type="match status" value="1"/>
</dbReference>
<organism evidence="3 4">
    <name type="scientific">Marinobacter mobilis</name>
    <dbReference type="NCBI Taxonomy" id="488533"/>
    <lineage>
        <taxon>Bacteria</taxon>
        <taxon>Pseudomonadati</taxon>
        <taxon>Pseudomonadota</taxon>
        <taxon>Gammaproteobacteria</taxon>
        <taxon>Pseudomonadales</taxon>
        <taxon>Marinobacteraceae</taxon>
        <taxon>Marinobacter</taxon>
    </lineage>
</organism>
<dbReference type="STRING" id="488533.SAMN04487960_10213"/>
<dbReference type="InterPro" id="IPR013225">
    <property type="entry name" value="PaaX_C"/>
</dbReference>
<dbReference type="Gene3D" id="1.10.10.10">
    <property type="entry name" value="Winged helix-like DNA-binding domain superfamily/Winged helix DNA-binding domain"/>
    <property type="match status" value="1"/>
</dbReference>
<dbReference type="OrthoDB" id="6380574at2"/>
<dbReference type="EMBL" id="FNNE01000002">
    <property type="protein sequence ID" value="SDW26219.1"/>
    <property type="molecule type" value="Genomic_DNA"/>
</dbReference>
<dbReference type="InterPro" id="IPR012906">
    <property type="entry name" value="PaaX-like_N"/>
</dbReference>
<feature type="domain" description="Transcriptional repressor PaaX-like N-terminal" evidence="1">
    <location>
        <begin position="23"/>
        <end position="69"/>
    </location>
</feature>
<evidence type="ECO:0000259" key="1">
    <source>
        <dbReference type="Pfam" id="PF07848"/>
    </source>
</evidence>
<dbReference type="Pfam" id="PF07848">
    <property type="entry name" value="PaaX"/>
    <property type="match status" value="1"/>
</dbReference>
<evidence type="ECO:0000313" key="3">
    <source>
        <dbReference type="EMBL" id="SDW26219.1"/>
    </source>
</evidence>